<dbReference type="RefSeq" id="WP_156093091.1">
    <property type="nucleotide sequence ID" value="NZ_LR734835.1"/>
</dbReference>
<evidence type="ECO:0000313" key="2">
    <source>
        <dbReference type="Proteomes" id="UP000184550"/>
    </source>
</evidence>
<keyword evidence="2" id="KW-1185">Reference proteome</keyword>
<evidence type="ECO:0000313" key="1">
    <source>
        <dbReference type="EMBL" id="VXD12348.1"/>
    </source>
</evidence>
<comment type="caution">
    <text evidence="1">The sequence shown here is derived from an EMBL/GenBank/DDBJ whole genome shotgun (WGS) entry which is preliminary data.</text>
</comment>
<dbReference type="Proteomes" id="UP000184550">
    <property type="component" value="Unassembled WGS sequence"/>
</dbReference>
<accession>A0A7Z9BMV1</accession>
<protein>
    <submittedName>
        <fullName evidence="1">Uncharacterized protein</fullName>
    </submittedName>
</protein>
<name>A0A7Z9BMV1_9CYAN</name>
<dbReference type="AlphaFoldDB" id="A0A7Z9BMV1"/>
<reference evidence="1" key="1">
    <citation type="submission" date="2019-10" db="EMBL/GenBank/DDBJ databases">
        <authorList>
            <consortium name="Genoscope - CEA"/>
            <person name="William W."/>
        </authorList>
    </citation>
    <scope>NUCLEOTIDE SEQUENCE [LARGE SCALE GENOMIC DNA]</scope>
    <source>
        <strain evidence="1">BBR_PRJEB10992</strain>
    </source>
</reference>
<proteinExistence type="predicted"/>
<dbReference type="EMBL" id="CZCU02000079">
    <property type="protein sequence ID" value="VXD12348.1"/>
    <property type="molecule type" value="Genomic_DNA"/>
</dbReference>
<gene>
    <name evidence="1" type="ORF">PL8927_170035</name>
</gene>
<dbReference type="OrthoDB" id="460446at2"/>
<organism evidence="1 2">
    <name type="scientific">Planktothrix serta PCC 8927</name>
    <dbReference type="NCBI Taxonomy" id="671068"/>
    <lineage>
        <taxon>Bacteria</taxon>
        <taxon>Bacillati</taxon>
        <taxon>Cyanobacteriota</taxon>
        <taxon>Cyanophyceae</taxon>
        <taxon>Oscillatoriophycideae</taxon>
        <taxon>Oscillatoriales</taxon>
        <taxon>Microcoleaceae</taxon>
        <taxon>Planktothrix</taxon>
    </lineage>
</organism>
<sequence>MLSSFYFRCFQPLIVLALGAGFLIPIHPALSLTNKQAQAFRREYMKGCLEGVSQSGLDPTKGEKYCRCTLNNLLRLPDEKLRSLGRLTEQQIMQDAAIQNAISSCLSTYTKPRQ</sequence>